<evidence type="ECO:0000256" key="2">
    <source>
        <dbReference type="SAM" id="Phobius"/>
    </source>
</evidence>
<keyword evidence="2" id="KW-0812">Transmembrane</keyword>
<reference evidence="3 4" key="1">
    <citation type="submission" date="2019-01" db="EMBL/GenBank/DDBJ databases">
        <title>Genome sequencing of strain FW100M-8.</title>
        <authorList>
            <person name="Heo J."/>
            <person name="Kim S.-J."/>
            <person name="Kim J.-S."/>
            <person name="Hong S.-B."/>
            <person name="Kwon S.-W."/>
        </authorList>
    </citation>
    <scope>NUCLEOTIDE SEQUENCE [LARGE SCALE GENOMIC DNA]</scope>
    <source>
        <strain evidence="3 4">FW100M-8</strain>
    </source>
</reference>
<proteinExistence type="predicted"/>
<accession>A0A4P6FA91</accession>
<dbReference type="Proteomes" id="UP000291259">
    <property type="component" value="Chromosome"/>
</dbReference>
<feature type="region of interest" description="Disordered" evidence="1">
    <location>
        <begin position="1"/>
        <end position="44"/>
    </location>
</feature>
<keyword evidence="2" id="KW-0472">Membrane</keyword>
<dbReference type="EMBL" id="CP035491">
    <property type="protein sequence ID" value="QAY72872.1"/>
    <property type="molecule type" value="Genomic_DNA"/>
</dbReference>
<evidence type="ECO:0000256" key="1">
    <source>
        <dbReference type="SAM" id="MobiDB-lite"/>
    </source>
</evidence>
<protein>
    <submittedName>
        <fullName evidence="3">Uncharacterized protein</fullName>
    </submittedName>
</protein>
<keyword evidence="2" id="KW-1133">Transmembrane helix</keyword>
<evidence type="ECO:0000313" key="3">
    <source>
        <dbReference type="EMBL" id="QAY72872.1"/>
    </source>
</evidence>
<gene>
    <name evidence="3" type="ORF">ET445_05475</name>
</gene>
<feature type="transmembrane region" description="Helical" evidence="2">
    <location>
        <begin position="76"/>
        <end position="98"/>
    </location>
</feature>
<keyword evidence="4" id="KW-1185">Reference proteome</keyword>
<sequence>MSYDAANAIVPPAPPSSGSGGGSSISNPLRTRPASATGAAVQQAAQVPLPSTGESATVLRSSDALVPIGAGDGASVVLPIAGATLATLVAVLCALYLAGVPIVPWRRAG</sequence>
<name>A0A4P6FA91_9MICO</name>
<dbReference type="AlphaFoldDB" id="A0A4P6FA91"/>
<organism evidence="3 4">
    <name type="scientific">Agromyces protaetiae</name>
    <dbReference type="NCBI Taxonomy" id="2509455"/>
    <lineage>
        <taxon>Bacteria</taxon>
        <taxon>Bacillati</taxon>
        <taxon>Actinomycetota</taxon>
        <taxon>Actinomycetes</taxon>
        <taxon>Micrococcales</taxon>
        <taxon>Microbacteriaceae</taxon>
        <taxon>Agromyces</taxon>
    </lineage>
</organism>
<dbReference type="RefSeq" id="WP_129189578.1">
    <property type="nucleotide sequence ID" value="NZ_CP035491.1"/>
</dbReference>
<dbReference type="KEGG" id="agf:ET445_05475"/>
<evidence type="ECO:0000313" key="4">
    <source>
        <dbReference type="Proteomes" id="UP000291259"/>
    </source>
</evidence>